<reference evidence="2 3" key="1">
    <citation type="submission" date="2020-08" db="EMBL/GenBank/DDBJ databases">
        <title>Genomic Encyclopedia of Type Strains, Phase IV (KMG-IV): sequencing the most valuable type-strain genomes for metagenomic binning, comparative biology and taxonomic classification.</title>
        <authorList>
            <person name="Goeker M."/>
        </authorList>
    </citation>
    <scope>NUCLEOTIDE SEQUENCE [LARGE SCALE GENOMIC DNA]</scope>
    <source>
        <strain evidence="2 3">DSM 19612</strain>
    </source>
</reference>
<dbReference type="EMBL" id="JACHGH010000001">
    <property type="protein sequence ID" value="MBB6451656.1"/>
    <property type="molecule type" value="Genomic_DNA"/>
</dbReference>
<keyword evidence="1" id="KW-1133">Transmembrane helix</keyword>
<keyword evidence="1" id="KW-0472">Membrane</keyword>
<evidence type="ECO:0000313" key="2">
    <source>
        <dbReference type="EMBL" id="MBB6451656.1"/>
    </source>
</evidence>
<gene>
    <name evidence="2" type="ORF">HNQ94_000077</name>
</gene>
<evidence type="ECO:0000313" key="3">
    <source>
        <dbReference type="Proteomes" id="UP000581688"/>
    </source>
</evidence>
<dbReference type="RefSeq" id="WP_174496282.1">
    <property type="nucleotide sequence ID" value="NZ_CADDWK010000007.1"/>
</dbReference>
<organism evidence="2 3">
    <name type="scientific">Salirhabdus euzebyi</name>
    <dbReference type="NCBI Taxonomy" id="394506"/>
    <lineage>
        <taxon>Bacteria</taxon>
        <taxon>Bacillati</taxon>
        <taxon>Bacillota</taxon>
        <taxon>Bacilli</taxon>
        <taxon>Bacillales</taxon>
        <taxon>Bacillaceae</taxon>
        <taxon>Salirhabdus</taxon>
    </lineage>
</organism>
<feature type="transmembrane region" description="Helical" evidence="1">
    <location>
        <begin position="46"/>
        <end position="67"/>
    </location>
</feature>
<keyword evidence="3" id="KW-1185">Reference proteome</keyword>
<proteinExistence type="predicted"/>
<dbReference type="Proteomes" id="UP000581688">
    <property type="component" value="Unassembled WGS sequence"/>
</dbReference>
<comment type="caution">
    <text evidence="2">The sequence shown here is derived from an EMBL/GenBank/DDBJ whole genome shotgun (WGS) entry which is preliminary data.</text>
</comment>
<keyword evidence="1" id="KW-0812">Transmembrane</keyword>
<protein>
    <submittedName>
        <fullName evidence="2">Multisubunit Na+/H+ antiporter MnhE subunit</fullName>
    </submittedName>
</protein>
<name>A0A841PWG8_9BACI</name>
<accession>A0A841PWG8</accession>
<sequence>MDNRYIKLFIAFIVSALLVFFTREMNGYYVLFIDNLPYIGYYLPEILFDILHLIAIIFFFKFSYIWIKELWKLK</sequence>
<evidence type="ECO:0000256" key="1">
    <source>
        <dbReference type="SAM" id="Phobius"/>
    </source>
</evidence>
<dbReference type="AlphaFoldDB" id="A0A841PWG8"/>